<organism evidence="3 4">
    <name type="scientific">Brucella melitensis biotype 1 (strain ATCC 23456 / CCUG 17765 / NCTC 10094 / 16M)</name>
    <dbReference type="NCBI Taxonomy" id="224914"/>
    <lineage>
        <taxon>Bacteria</taxon>
        <taxon>Pseudomonadati</taxon>
        <taxon>Pseudomonadota</taxon>
        <taxon>Alphaproteobacteria</taxon>
        <taxon>Hyphomicrobiales</taxon>
        <taxon>Brucellaceae</taxon>
        <taxon>Brucella/Ochrobactrum group</taxon>
        <taxon>Brucella</taxon>
    </lineage>
</organism>
<dbReference type="GO" id="GO:0005737">
    <property type="term" value="C:cytoplasm"/>
    <property type="evidence" value="ECO:0007669"/>
    <property type="project" value="TreeGrafter"/>
</dbReference>
<evidence type="ECO:0000313" key="4">
    <source>
        <dbReference type="Proteomes" id="UP000000419"/>
    </source>
</evidence>
<dbReference type="InterPro" id="IPR006076">
    <property type="entry name" value="FAD-dep_OxRdtase"/>
</dbReference>
<dbReference type="EC" id="1.1.1.-" evidence="3"/>
<dbReference type="EMBL" id="AE008918">
    <property type="protein sequence ID" value="AAL53763.1"/>
    <property type="molecule type" value="Genomic_DNA"/>
</dbReference>
<dbReference type="PANTHER" id="PTHR13847:SF281">
    <property type="entry name" value="FAD DEPENDENT OXIDOREDUCTASE DOMAIN-CONTAINING PROTEIN"/>
    <property type="match status" value="1"/>
</dbReference>
<protein>
    <submittedName>
        <fullName evidence="3">Oxidoreductase</fullName>
        <ecNumber evidence="3">1.1.1.-</ecNumber>
    </submittedName>
</protein>
<dbReference type="KEGG" id="bme:BMEII0521"/>
<dbReference type="Gene3D" id="3.50.50.60">
    <property type="entry name" value="FAD/NAD(P)-binding domain"/>
    <property type="match status" value="1"/>
</dbReference>
<keyword evidence="4" id="KW-1185">Reference proteome</keyword>
<evidence type="ECO:0000259" key="2">
    <source>
        <dbReference type="Pfam" id="PF01266"/>
    </source>
</evidence>
<feature type="domain" description="FAD dependent oxidoreductase" evidence="2">
    <location>
        <begin position="145"/>
        <end position="495"/>
    </location>
</feature>
<gene>
    <name evidence="3" type="ordered locus">BMEII0521</name>
</gene>
<dbReference type="InterPro" id="IPR036188">
    <property type="entry name" value="FAD/NAD-bd_sf"/>
</dbReference>
<keyword evidence="1 3" id="KW-0560">Oxidoreductase</keyword>
<dbReference type="Pfam" id="PF01266">
    <property type="entry name" value="DAO"/>
    <property type="match status" value="1"/>
</dbReference>
<evidence type="ECO:0000256" key="1">
    <source>
        <dbReference type="ARBA" id="ARBA00023002"/>
    </source>
</evidence>
<proteinExistence type="predicted"/>
<evidence type="ECO:0000313" key="3">
    <source>
        <dbReference type="EMBL" id="AAL53763.1"/>
    </source>
</evidence>
<dbReference type="SUPFAM" id="SSF51905">
    <property type="entry name" value="FAD/NAD(P)-binding domain"/>
    <property type="match status" value="1"/>
</dbReference>
<dbReference type="PIR" id="AH3574">
    <property type="entry name" value="AH3574"/>
</dbReference>
<sequence length="539" mass="59868">MAQGGNLWPDEPDSPGGRFYPCQYCGRIWPRYTRRLSTISTHCPRVLEGDGDAFTYCRAIRLHRKREGRTNHGHGRKYRQIVAASHPQAIRNITYSLTPLFPYSLIFADPPMPYQSPISPGYSWYEANTPDRPQYPELDGSQQADVVVIGGGYTGLSAAYHLAKQGTDVVLIEAARLGDGASGRNGGQFGTGQRTWAEDLETEYGYERAKALFNVAEEAKSYLLAFAEEHAIDMEYVQGHISVVHKPRYLKSYERHVEQMASRFNYPHQRFLDRAETAELLGTSRYHGGVYDSATGHIHPMKLLIGTAKAAHTAGAKLFEDTKATKISTASGRVEVETTRGTIRARHAFIAVNAYGGRLEPVSASHVMPIRSFIGATAPLGDDSPVIPGGESVDDSRFVVRYFRRSKDGRLLFGGREAYTADNPRDISAHIRRQITEIYPALENVEITHAWGGSVGITMPRQPFVREVMPGVISAGGYSGHGVMLANYVGKLYADTLAGRREKLKLFEELRIPPFPGGRTFRSPLLILALSWYALMDRI</sequence>
<name>Q8YCK7_BRUME</name>
<dbReference type="Proteomes" id="UP000000419">
    <property type="component" value="Chromosome II"/>
</dbReference>
<accession>Q8YCK7</accession>
<reference evidence="3 4" key="1">
    <citation type="journal article" date="2002" name="Proc. Natl. Acad. Sci. U.S.A.">
        <title>The genome sequence of the facultative intracellular pathogen Brucella melitensis.</title>
        <authorList>
            <person name="DelVecchio V.G."/>
            <person name="Kapatral V."/>
            <person name="Redkar R.J."/>
            <person name="Patra G."/>
            <person name="Mujer C."/>
            <person name="Los T."/>
            <person name="Ivanova N."/>
            <person name="Anderson I."/>
            <person name="Bhattacharyya A."/>
            <person name="Lykidis A."/>
            <person name="Reznik G."/>
            <person name="Jablonski L."/>
            <person name="Larsen N."/>
            <person name="D'Souza M."/>
            <person name="Bernal A."/>
            <person name="Mazur M."/>
            <person name="Goltsman E."/>
            <person name="Selkov E."/>
            <person name="Elzer P.H."/>
            <person name="Hagius S."/>
            <person name="O'Callaghan D."/>
            <person name="Letesson J.J."/>
            <person name="Haselkorn R."/>
            <person name="Kyrpides N."/>
            <person name="Overbeek R."/>
        </authorList>
    </citation>
    <scope>NUCLEOTIDE SEQUENCE [LARGE SCALE GENOMIC DNA]</scope>
    <source>
        <strain evidence="4">ATCC 23456 / CCUG 17765 / NCTC 10094 / 16M</strain>
    </source>
</reference>
<dbReference type="AlphaFoldDB" id="Q8YCK7"/>
<dbReference type="GO" id="GO:0016491">
    <property type="term" value="F:oxidoreductase activity"/>
    <property type="evidence" value="ECO:0007669"/>
    <property type="project" value="UniProtKB-KW"/>
</dbReference>
<dbReference type="Gene3D" id="3.30.9.10">
    <property type="entry name" value="D-Amino Acid Oxidase, subunit A, domain 2"/>
    <property type="match status" value="1"/>
</dbReference>
<dbReference type="PANTHER" id="PTHR13847">
    <property type="entry name" value="SARCOSINE DEHYDROGENASE-RELATED"/>
    <property type="match status" value="1"/>
</dbReference>
<dbReference type="eggNOG" id="COG0665">
    <property type="taxonomic scope" value="Bacteria"/>
</dbReference>